<gene>
    <name evidence="1" type="ORF">ArsFIN_43230</name>
</gene>
<dbReference type="Proteomes" id="UP000295134">
    <property type="component" value="Plasmid pArsFIN2"/>
</dbReference>
<geneLocation type="plasmid" evidence="2">
    <name>parsfin2</name>
</geneLocation>
<keyword evidence="1" id="KW-0614">Plasmid</keyword>
<evidence type="ECO:0000313" key="1">
    <source>
        <dbReference type="EMBL" id="QBY45712.1"/>
    </source>
</evidence>
<dbReference type="KEGG" id="ans:ArsFIN_43230"/>
<reference evidence="1 2" key="1">
    <citation type="submission" date="2019-03" db="EMBL/GenBank/DDBJ databases">
        <title>Long-read sequencing reveals hyperdense prophage content in a complex bacterial symbiont genome.</title>
        <authorList>
            <person name="Frost C.L."/>
            <person name="Siozios S."/>
            <person name="Nadal-Jimenez P."/>
            <person name="Brockhurst M.A."/>
            <person name="King K.C."/>
            <person name="Darby A.C."/>
            <person name="Hurst G.D.D."/>
        </authorList>
    </citation>
    <scope>NUCLEOTIDE SEQUENCE [LARGE SCALE GENOMIC DNA]</scope>
    <source>
        <strain evidence="1 2">FIN</strain>
        <plasmid evidence="2">parsfin2</plasmid>
    </source>
</reference>
<dbReference type="AlphaFoldDB" id="A0A4P7L9B1"/>
<name>A0A4P7L9B1_9GAMM</name>
<dbReference type="EMBL" id="CP038614">
    <property type="protein sequence ID" value="QBY45712.1"/>
    <property type="molecule type" value="Genomic_DNA"/>
</dbReference>
<sequence length="53" mass="6273">MKQLKIMYPNFTVTELCHLFEVSSSSFYYETKIPTVENERLCGEIKRIFYTSG</sequence>
<accession>A0A4P7L9B1</accession>
<evidence type="ECO:0000313" key="2">
    <source>
        <dbReference type="Proteomes" id="UP000295134"/>
    </source>
</evidence>
<organism evidence="1 2">
    <name type="scientific">Arsenophonus nasoniae</name>
    <name type="common">son-killer infecting Nasonia vitripennis</name>
    <dbReference type="NCBI Taxonomy" id="638"/>
    <lineage>
        <taxon>Bacteria</taxon>
        <taxon>Pseudomonadati</taxon>
        <taxon>Pseudomonadota</taxon>
        <taxon>Gammaproteobacteria</taxon>
        <taxon>Enterobacterales</taxon>
        <taxon>Morganellaceae</taxon>
        <taxon>Arsenophonus</taxon>
    </lineage>
</organism>
<proteinExistence type="predicted"/>
<protein>
    <submittedName>
        <fullName evidence="1">Uncharacterized protein</fullName>
    </submittedName>
</protein>